<evidence type="ECO:0000313" key="1">
    <source>
        <dbReference type="EMBL" id="CAF1711629.1"/>
    </source>
</evidence>
<reference evidence="2" key="2">
    <citation type="submission" date="2014-06" db="EMBL/GenBank/DDBJ databases">
        <authorList>
            <person name="Genoscope - CEA"/>
        </authorList>
    </citation>
    <scope>NUCLEOTIDE SEQUENCE</scope>
</reference>
<accession>A0A078GUG9</accession>
<dbReference type="Gene3D" id="3.30.930.10">
    <property type="entry name" value="Bira Bifunctional Protein, Domain 2"/>
    <property type="match status" value="1"/>
</dbReference>
<dbReference type="AlphaFoldDB" id="A0A078GUG9"/>
<dbReference type="EMBL" id="HG994367">
    <property type="protein sequence ID" value="CAF1711629.1"/>
    <property type="molecule type" value="Genomic_DNA"/>
</dbReference>
<dbReference type="EMBL" id="LK032217">
    <property type="protein sequence ID" value="CDY28293.1"/>
    <property type="molecule type" value="Genomic_DNA"/>
</dbReference>
<dbReference type="STRING" id="3708.A0A078GUG9"/>
<reference evidence="1" key="3">
    <citation type="submission" date="2021-01" db="EMBL/GenBank/DDBJ databases">
        <authorList>
            <consortium name="Genoscope - CEA"/>
            <person name="William W."/>
        </authorList>
    </citation>
    <scope>NUCLEOTIDE SEQUENCE</scope>
</reference>
<organism evidence="2 3">
    <name type="scientific">Brassica napus</name>
    <name type="common">Rape</name>
    <dbReference type="NCBI Taxonomy" id="3708"/>
    <lineage>
        <taxon>Eukaryota</taxon>
        <taxon>Viridiplantae</taxon>
        <taxon>Streptophyta</taxon>
        <taxon>Embryophyta</taxon>
        <taxon>Tracheophyta</taxon>
        <taxon>Spermatophyta</taxon>
        <taxon>Magnoliopsida</taxon>
        <taxon>eudicotyledons</taxon>
        <taxon>Gunneridae</taxon>
        <taxon>Pentapetalae</taxon>
        <taxon>rosids</taxon>
        <taxon>malvids</taxon>
        <taxon>Brassicales</taxon>
        <taxon>Brassicaceae</taxon>
        <taxon>Brassiceae</taxon>
        <taxon>Brassica</taxon>
    </lineage>
</organism>
<name>A0A078GUG9_BRANA</name>
<dbReference type="InterPro" id="IPR027031">
    <property type="entry name" value="Gly-tRNA_synthase/POLG2"/>
</dbReference>
<dbReference type="Proteomes" id="UP001295469">
    <property type="component" value="Chromosome C03"/>
</dbReference>
<proteinExistence type="predicted"/>
<protein>
    <submittedName>
        <fullName evidence="1">(rape) hypothetical protein</fullName>
    </submittedName>
    <submittedName>
        <fullName evidence="2">BnaC03g66660D protein</fullName>
    </submittedName>
</protein>
<dbReference type="InterPro" id="IPR045864">
    <property type="entry name" value="aa-tRNA-synth_II/BPL/LPL"/>
</dbReference>
<dbReference type="Gramene" id="CDY28293">
    <property type="protein sequence ID" value="CDY28293"/>
    <property type="gene ID" value="GSBRNA2T00040041001"/>
</dbReference>
<evidence type="ECO:0000313" key="3">
    <source>
        <dbReference type="Proteomes" id="UP000028999"/>
    </source>
</evidence>
<dbReference type="PANTHER" id="PTHR10745:SF0">
    <property type="entry name" value="GLYCINE--TRNA LIGASE"/>
    <property type="match status" value="1"/>
</dbReference>
<reference evidence="2 3" key="1">
    <citation type="journal article" date="2014" name="Science">
        <title>Plant genetics. Early allopolyploid evolution in the post-Neolithic Brassica napus oilseed genome.</title>
        <authorList>
            <person name="Chalhoub B."/>
            <person name="Denoeud F."/>
            <person name="Liu S."/>
            <person name="Parkin I.A."/>
            <person name="Tang H."/>
            <person name="Wang X."/>
            <person name="Chiquet J."/>
            <person name="Belcram H."/>
            <person name="Tong C."/>
            <person name="Samans B."/>
            <person name="Correa M."/>
            <person name="Da Silva C."/>
            <person name="Just J."/>
            <person name="Falentin C."/>
            <person name="Koh C.S."/>
            <person name="Le Clainche I."/>
            <person name="Bernard M."/>
            <person name="Bento P."/>
            <person name="Noel B."/>
            <person name="Labadie K."/>
            <person name="Alberti A."/>
            <person name="Charles M."/>
            <person name="Arnaud D."/>
            <person name="Guo H."/>
            <person name="Daviaud C."/>
            <person name="Alamery S."/>
            <person name="Jabbari K."/>
            <person name="Zhao M."/>
            <person name="Edger P.P."/>
            <person name="Chelaifa H."/>
            <person name="Tack D."/>
            <person name="Lassalle G."/>
            <person name="Mestiri I."/>
            <person name="Schnel N."/>
            <person name="Le Paslier M.C."/>
            <person name="Fan G."/>
            <person name="Renault V."/>
            <person name="Bayer P.E."/>
            <person name="Golicz A.A."/>
            <person name="Manoli S."/>
            <person name="Lee T.H."/>
            <person name="Thi V.H."/>
            <person name="Chalabi S."/>
            <person name="Hu Q."/>
            <person name="Fan C."/>
            <person name="Tollenaere R."/>
            <person name="Lu Y."/>
            <person name="Battail C."/>
            <person name="Shen J."/>
            <person name="Sidebottom C.H."/>
            <person name="Wang X."/>
            <person name="Canaguier A."/>
            <person name="Chauveau A."/>
            <person name="Berard A."/>
            <person name="Deniot G."/>
            <person name="Guan M."/>
            <person name="Liu Z."/>
            <person name="Sun F."/>
            <person name="Lim Y.P."/>
            <person name="Lyons E."/>
            <person name="Town C.D."/>
            <person name="Bancroft I."/>
            <person name="Wang X."/>
            <person name="Meng J."/>
            <person name="Ma J."/>
            <person name="Pires J.C."/>
            <person name="King G.J."/>
            <person name="Brunel D."/>
            <person name="Delourme R."/>
            <person name="Renard M."/>
            <person name="Aury J.M."/>
            <person name="Adams K.L."/>
            <person name="Batley J."/>
            <person name="Snowdon R.J."/>
            <person name="Tost J."/>
            <person name="Edwards D."/>
            <person name="Zhou Y."/>
            <person name="Hua W."/>
            <person name="Sharpe A.G."/>
            <person name="Paterson A.H."/>
            <person name="Guan C."/>
            <person name="Wincker P."/>
        </authorList>
    </citation>
    <scope>NUCLEOTIDE SEQUENCE [LARGE SCALE GENOMIC DNA]</scope>
    <source>
        <strain evidence="3">cv. Darmor-bzh</strain>
    </source>
</reference>
<dbReference type="PaxDb" id="3708-A0A078GUG9"/>
<dbReference type="PANTHER" id="PTHR10745">
    <property type="entry name" value="GLYCYL-TRNA SYNTHETASE/DNA POLYMERASE SUBUNIT GAMMA-2"/>
    <property type="match status" value="1"/>
</dbReference>
<dbReference type="SUPFAM" id="SSF55681">
    <property type="entry name" value="Class II aaRS and biotin synthetases"/>
    <property type="match status" value="1"/>
</dbReference>
<evidence type="ECO:0000313" key="2">
    <source>
        <dbReference type="EMBL" id="CDY28293.1"/>
    </source>
</evidence>
<keyword evidence="3" id="KW-1185">Reference proteome</keyword>
<gene>
    <name evidence="2" type="primary">BnaC03g66660D</name>
    <name evidence="1" type="ORF">DARMORV10_C03P86660.1</name>
    <name evidence="2" type="ORF">GSBRNA2T00040041001</name>
</gene>
<dbReference type="Proteomes" id="UP000028999">
    <property type="component" value="Unassembled WGS sequence"/>
</dbReference>
<sequence length="175" mass="20379">MRQSNLKCKSSTLTSTIHVSKAVTTIYQATHINTRQGCLRCRCLSCVTAPKPRSHFVDPYPLSVFLGEYFSFYDCLRTSFFPKFYNSYQFTFVSELHAFGILYNNLFVNFKDLSSYNGRKLPFAAAHIGQVIFYLHICPREGLLRISEFSLAETERFVDTENYSSIPNYLRYQFF</sequence>